<protein>
    <submittedName>
        <fullName evidence="6">Ferredoxin subunit of nitrite reductase or a ring-hydroxylating dioxygenase</fullName>
    </submittedName>
</protein>
<dbReference type="PANTHER" id="PTHR40261">
    <property type="match status" value="1"/>
</dbReference>
<keyword evidence="7" id="KW-1185">Reference proteome</keyword>
<dbReference type="GO" id="GO:0051213">
    <property type="term" value="F:dioxygenase activity"/>
    <property type="evidence" value="ECO:0007669"/>
    <property type="project" value="UniProtKB-KW"/>
</dbReference>
<dbReference type="Gene3D" id="2.102.10.10">
    <property type="entry name" value="Rieske [2Fe-2S] iron-sulphur domain"/>
    <property type="match status" value="1"/>
</dbReference>
<keyword evidence="3" id="KW-0408">Iron</keyword>
<dbReference type="OrthoDB" id="9794779at2"/>
<proteinExistence type="predicted"/>
<evidence type="ECO:0000256" key="4">
    <source>
        <dbReference type="ARBA" id="ARBA00023014"/>
    </source>
</evidence>
<feature type="domain" description="Rieske" evidence="5">
    <location>
        <begin position="6"/>
        <end position="112"/>
    </location>
</feature>
<gene>
    <name evidence="6" type="ORF">SAMN05444390_10281</name>
</gene>
<dbReference type="PROSITE" id="PS51296">
    <property type="entry name" value="RIESKE"/>
    <property type="match status" value="1"/>
</dbReference>
<evidence type="ECO:0000313" key="7">
    <source>
        <dbReference type="Proteomes" id="UP000236745"/>
    </source>
</evidence>
<dbReference type="InterPro" id="IPR017941">
    <property type="entry name" value="Rieske_2Fe-2S"/>
</dbReference>
<evidence type="ECO:0000256" key="3">
    <source>
        <dbReference type="ARBA" id="ARBA00023004"/>
    </source>
</evidence>
<dbReference type="InterPro" id="IPR036922">
    <property type="entry name" value="Rieske_2Fe-2S_sf"/>
</dbReference>
<evidence type="ECO:0000256" key="1">
    <source>
        <dbReference type="ARBA" id="ARBA00022714"/>
    </source>
</evidence>
<dbReference type="EMBL" id="FNVQ01000002">
    <property type="protein sequence ID" value="SEG49117.1"/>
    <property type="molecule type" value="Genomic_DNA"/>
</dbReference>
<dbReference type="SUPFAM" id="SSF50022">
    <property type="entry name" value="ISP domain"/>
    <property type="match status" value="1"/>
</dbReference>
<sequence>MSHNPQRLCAIDELPEGESKGFDLDGDGQDELFVVHREGVLYAYRNSCPHQPGAPMAWRRHAYLNKEASLIVCFAHGAQFDIESGLCIDGPCQGASLTAVPLSQDRDGNVYLTE</sequence>
<keyword evidence="1" id="KW-0001">2Fe-2S</keyword>
<evidence type="ECO:0000259" key="5">
    <source>
        <dbReference type="PROSITE" id="PS51296"/>
    </source>
</evidence>
<dbReference type="RefSeq" id="WP_104003193.1">
    <property type="nucleotide sequence ID" value="NZ_FNVQ01000002.1"/>
</dbReference>
<dbReference type="GO" id="GO:0051537">
    <property type="term" value="F:2 iron, 2 sulfur cluster binding"/>
    <property type="evidence" value="ECO:0007669"/>
    <property type="project" value="UniProtKB-KW"/>
</dbReference>
<dbReference type="AlphaFoldDB" id="A0A1H6AM13"/>
<dbReference type="Proteomes" id="UP000236745">
    <property type="component" value="Unassembled WGS sequence"/>
</dbReference>
<keyword evidence="6" id="KW-0560">Oxidoreductase</keyword>
<keyword evidence="4" id="KW-0411">Iron-sulfur</keyword>
<evidence type="ECO:0000256" key="2">
    <source>
        <dbReference type="ARBA" id="ARBA00022723"/>
    </source>
</evidence>
<dbReference type="CDD" id="cd03467">
    <property type="entry name" value="Rieske"/>
    <property type="match status" value="1"/>
</dbReference>
<dbReference type="PANTHER" id="PTHR40261:SF1">
    <property type="entry name" value="RIESKE DOMAIN-CONTAINING PROTEIN"/>
    <property type="match status" value="1"/>
</dbReference>
<reference evidence="6 7" key="1">
    <citation type="submission" date="2016-10" db="EMBL/GenBank/DDBJ databases">
        <authorList>
            <person name="de Groot N.N."/>
        </authorList>
    </citation>
    <scope>NUCLEOTIDE SEQUENCE [LARGE SCALE GENOMIC DNA]</scope>
    <source>
        <strain evidence="6 7">DSM 22012</strain>
    </source>
</reference>
<keyword evidence="6" id="KW-0223">Dioxygenase</keyword>
<keyword evidence="2" id="KW-0479">Metal-binding</keyword>
<evidence type="ECO:0000313" key="6">
    <source>
        <dbReference type="EMBL" id="SEG49117.1"/>
    </source>
</evidence>
<accession>A0A1H6AM13</accession>
<organism evidence="6 7">
    <name type="scientific">Marinobacterium lutimaris</name>
    <dbReference type="NCBI Taxonomy" id="568106"/>
    <lineage>
        <taxon>Bacteria</taxon>
        <taxon>Pseudomonadati</taxon>
        <taxon>Pseudomonadota</taxon>
        <taxon>Gammaproteobacteria</taxon>
        <taxon>Oceanospirillales</taxon>
        <taxon>Oceanospirillaceae</taxon>
        <taxon>Marinobacterium</taxon>
    </lineage>
</organism>
<name>A0A1H6AM13_9GAMM</name>
<dbReference type="Pfam" id="PF00355">
    <property type="entry name" value="Rieske"/>
    <property type="match status" value="1"/>
</dbReference>
<dbReference type="GO" id="GO:0046872">
    <property type="term" value="F:metal ion binding"/>
    <property type="evidence" value="ECO:0007669"/>
    <property type="project" value="UniProtKB-KW"/>
</dbReference>